<accession>A0A811ZP29</accession>
<evidence type="ECO:0000256" key="1">
    <source>
        <dbReference type="SAM" id="MobiDB-lite"/>
    </source>
</evidence>
<gene>
    <name evidence="2" type="ORF">NYPRO_LOCUS23621</name>
</gene>
<sequence length="187" mass="21081">MNLQLTHTRKMHSISSTTAPMPQGKYVENRFNQSLKKQCEHHSLTYSASVHARKKPRLPPRHLPHSLHYKPKLKIDSSFFGLIGHRTTKHLTTLPPGIQCVTSTSSAAYATQHCSRPLTAPQDTSSQIKTVVSSRIIHLHPPQESKPVPALLWQHGPSCFQLLTSYHSFQNQWFPSNRPRGISKAAN</sequence>
<evidence type="ECO:0000313" key="2">
    <source>
        <dbReference type="EMBL" id="CAD7690827.1"/>
    </source>
</evidence>
<proteinExistence type="predicted"/>
<feature type="region of interest" description="Disordered" evidence="1">
    <location>
        <begin position="1"/>
        <end position="24"/>
    </location>
</feature>
<keyword evidence="3" id="KW-1185">Reference proteome</keyword>
<organism evidence="2 3">
    <name type="scientific">Nyctereutes procyonoides</name>
    <name type="common">Raccoon dog</name>
    <name type="synonym">Canis procyonoides</name>
    <dbReference type="NCBI Taxonomy" id="34880"/>
    <lineage>
        <taxon>Eukaryota</taxon>
        <taxon>Metazoa</taxon>
        <taxon>Chordata</taxon>
        <taxon>Craniata</taxon>
        <taxon>Vertebrata</taxon>
        <taxon>Euteleostomi</taxon>
        <taxon>Mammalia</taxon>
        <taxon>Eutheria</taxon>
        <taxon>Laurasiatheria</taxon>
        <taxon>Carnivora</taxon>
        <taxon>Caniformia</taxon>
        <taxon>Canidae</taxon>
        <taxon>Nyctereutes</taxon>
    </lineage>
</organism>
<dbReference type="EMBL" id="CAJHUB010000771">
    <property type="protein sequence ID" value="CAD7690827.1"/>
    <property type="molecule type" value="Genomic_DNA"/>
</dbReference>
<dbReference type="AlphaFoldDB" id="A0A811ZP29"/>
<dbReference type="Proteomes" id="UP000645828">
    <property type="component" value="Unassembled WGS sequence"/>
</dbReference>
<reference evidence="2" key="1">
    <citation type="submission" date="2020-12" db="EMBL/GenBank/DDBJ databases">
        <authorList>
            <consortium name="Molecular Ecology Group"/>
        </authorList>
    </citation>
    <scope>NUCLEOTIDE SEQUENCE</scope>
    <source>
        <strain evidence="2">TBG_1078</strain>
    </source>
</reference>
<name>A0A811ZP29_NYCPR</name>
<protein>
    <submittedName>
        <fullName evidence="2">(raccoon dog) hypothetical protein</fullName>
    </submittedName>
</protein>
<comment type="caution">
    <text evidence="2">The sequence shown here is derived from an EMBL/GenBank/DDBJ whole genome shotgun (WGS) entry which is preliminary data.</text>
</comment>
<evidence type="ECO:0000313" key="3">
    <source>
        <dbReference type="Proteomes" id="UP000645828"/>
    </source>
</evidence>